<evidence type="ECO:0000313" key="2">
    <source>
        <dbReference type="EMBL" id="KOO28618.1"/>
    </source>
</evidence>
<evidence type="ECO:0000313" key="3">
    <source>
        <dbReference type="Proteomes" id="UP000037460"/>
    </source>
</evidence>
<name>A0A0M0JQT3_9EUKA</name>
<feature type="compositionally biased region" description="Low complexity" evidence="1">
    <location>
        <begin position="52"/>
        <end position="76"/>
    </location>
</feature>
<feature type="compositionally biased region" description="Gly residues" evidence="1">
    <location>
        <begin position="118"/>
        <end position="132"/>
    </location>
</feature>
<sequence length="234" mass="23273">MQARVELILSLRKMLRTSPQLNPPAPVVKQKGGAGGGLESARSKGGQESARSTSSTSSKGSDGSSFSKGSCHSSDGLKATPSTAPDGKPSTAPDGKPKPPLTGAVLGAPTMAMKMPPGIGGGSGGAGAGSGAGLATNTSTKTPPLGGKGGVPGLSGAVQPTAGQQLGRYGDILKELWGPGGPLNNIALAQARRAAVPATAPDGLLLQHLRELARELSAVFLSPYARHERAMSKL</sequence>
<dbReference type="AlphaFoldDB" id="A0A0M0JQT3"/>
<organism evidence="2 3">
    <name type="scientific">Chrysochromulina tobinii</name>
    <dbReference type="NCBI Taxonomy" id="1460289"/>
    <lineage>
        <taxon>Eukaryota</taxon>
        <taxon>Haptista</taxon>
        <taxon>Haptophyta</taxon>
        <taxon>Prymnesiophyceae</taxon>
        <taxon>Prymnesiales</taxon>
        <taxon>Chrysochromulinaceae</taxon>
        <taxon>Chrysochromulina</taxon>
    </lineage>
</organism>
<keyword evidence="3" id="KW-1185">Reference proteome</keyword>
<evidence type="ECO:0000256" key="1">
    <source>
        <dbReference type="SAM" id="MobiDB-lite"/>
    </source>
</evidence>
<gene>
    <name evidence="2" type="ORF">Ctob_014108</name>
</gene>
<dbReference type="Proteomes" id="UP000037460">
    <property type="component" value="Unassembled WGS sequence"/>
</dbReference>
<feature type="region of interest" description="Disordered" evidence="1">
    <location>
        <begin position="15"/>
        <end position="159"/>
    </location>
</feature>
<protein>
    <submittedName>
        <fullName evidence="2">Uncharacterized protein</fullName>
    </submittedName>
</protein>
<comment type="caution">
    <text evidence="2">The sequence shown here is derived from an EMBL/GenBank/DDBJ whole genome shotgun (WGS) entry which is preliminary data.</text>
</comment>
<reference evidence="3" key="1">
    <citation type="journal article" date="2015" name="PLoS Genet.">
        <title>Genome Sequence and Transcriptome Analyses of Chrysochromulina tobin: Metabolic Tools for Enhanced Algal Fitness in the Prominent Order Prymnesiales (Haptophyceae).</title>
        <authorList>
            <person name="Hovde B.T."/>
            <person name="Deodato C.R."/>
            <person name="Hunsperger H.M."/>
            <person name="Ryken S.A."/>
            <person name="Yost W."/>
            <person name="Jha R.K."/>
            <person name="Patterson J."/>
            <person name="Monnat R.J. Jr."/>
            <person name="Barlow S.B."/>
            <person name="Starkenburg S.R."/>
            <person name="Cattolico R.A."/>
        </authorList>
    </citation>
    <scope>NUCLEOTIDE SEQUENCE</scope>
    <source>
        <strain evidence="3">CCMP291</strain>
    </source>
</reference>
<accession>A0A0M0JQT3</accession>
<dbReference type="EMBL" id="JWZX01002539">
    <property type="protein sequence ID" value="KOO28618.1"/>
    <property type="molecule type" value="Genomic_DNA"/>
</dbReference>
<proteinExistence type="predicted"/>